<protein>
    <submittedName>
        <fullName evidence="2">NAD(P)H-binding protein</fullName>
    </submittedName>
</protein>
<gene>
    <name evidence="2" type="ORF">GTQ38_05785</name>
</gene>
<dbReference type="RefSeq" id="WP_161434524.1">
    <property type="nucleotide sequence ID" value="NZ_WXYO01000002.1"/>
</dbReference>
<dbReference type="AlphaFoldDB" id="A0A6L9EA95"/>
<evidence type="ECO:0000313" key="3">
    <source>
        <dbReference type="Proteomes" id="UP000475249"/>
    </source>
</evidence>
<proteinExistence type="predicted"/>
<organism evidence="2 3">
    <name type="scientific">Poritiphilus flavus</name>
    <dbReference type="NCBI Taxonomy" id="2697053"/>
    <lineage>
        <taxon>Bacteria</taxon>
        <taxon>Pseudomonadati</taxon>
        <taxon>Bacteroidota</taxon>
        <taxon>Flavobacteriia</taxon>
        <taxon>Flavobacteriales</taxon>
        <taxon>Flavobacteriaceae</taxon>
        <taxon>Poritiphilus</taxon>
    </lineage>
</organism>
<dbReference type="PANTHER" id="PTHR14097:SF8">
    <property type="entry name" value="NAD(P)-BINDING DOMAIN-CONTAINING PROTEIN"/>
    <property type="match status" value="1"/>
</dbReference>
<sequence length="217" mass="24341">MKNALITGATGMIGSIVLDHCLKSEEIASVTSIVRRKSGVEHPKLKEIIHEDFTDYTSIRDHFRDIDVAFYCIGVYTGAVPDDIFRKITVDYTVVFTDALKAESPGVTLCFLSGAGADLSEKSRTSFARYKGMAENHLLQSGLNFFSFRPAYIYPVEKRKEPNLMYRISRRLYPLIRLFGNNASIRSTELGHAMFLAGINGATSTFLENRDILELLK</sequence>
<dbReference type="Proteomes" id="UP000475249">
    <property type="component" value="Unassembled WGS sequence"/>
</dbReference>
<feature type="domain" description="NAD(P)-binding" evidence="1">
    <location>
        <begin position="8"/>
        <end position="155"/>
    </location>
</feature>
<dbReference type="SUPFAM" id="SSF51735">
    <property type="entry name" value="NAD(P)-binding Rossmann-fold domains"/>
    <property type="match status" value="1"/>
</dbReference>
<comment type="caution">
    <text evidence="2">The sequence shown here is derived from an EMBL/GenBank/DDBJ whole genome shotgun (WGS) entry which is preliminary data.</text>
</comment>
<dbReference type="EMBL" id="WXYO01000002">
    <property type="protein sequence ID" value="NAS11502.1"/>
    <property type="molecule type" value="Genomic_DNA"/>
</dbReference>
<evidence type="ECO:0000259" key="1">
    <source>
        <dbReference type="Pfam" id="PF13460"/>
    </source>
</evidence>
<dbReference type="InterPro" id="IPR036291">
    <property type="entry name" value="NAD(P)-bd_dom_sf"/>
</dbReference>
<dbReference type="Gene3D" id="3.40.50.720">
    <property type="entry name" value="NAD(P)-binding Rossmann-like Domain"/>
    <property type="match status" value="1"/>
</dbReference>
<accession>A0A6L9EA95</accession>
<dbReference type="Pfam" id="PF13460">
    <property type="entry name" value="NAD_binding_10"/>
    <property type="match status" value="1"/>
</dbReference>
<dbReference type="InterPro" id="IPR016040">
    <property type="entry name" value="NAD(P)-bd_dom"/>
</dbReference>
<keyword evidence="3" id="KW-1185">Reference proteome</keyword>
<reference evidence="2 3" key="1">
    <citation type="submission" date="2020-01" db="EMBL/GenBank/DDBJ databases">
        <title>Bacteria diversity of Porities sp.</title>
        <authorList>
            <person name="Wang G."/>
        </authorList>
    </citation>
    <scope>NUCLEOTIDE SEQUENCE [LARGE SCALE GENOMIC DNA]</scope>
    <source>
        <strain evidence="2 3">R33</strain>
    </source>
</reference>
<name>A0A6L9EA95_9FLAO</name>
<dbReference type="PANTHER" id="PTHR14097">
    <property type="entry name" value="OXIDOREDUCTASE HTATIP2"/>
    <property type="match status" value="1"/>
</dbReference>
<evidence type="ECO:0000313" key="2">
    <source>
        <dbReference type="EMBL" id="NAS11502.1"/>
    </source>
</evidence>